<keyword evidence="4" id="KW-0648">Protein biosynthesis</keyword>
<gene>
    <name evidence="7" type="primary">LOC117012219</name>
</gene>
<dbReference type="SUPFAM" id="SSF55159">
    <property type="entry name" value="eIF1-like"/>
    <property type="match status" value="1"/>
</dbReference>
<dbReference type="GO" id="GO:0003743">
    <property type="term" value="F:translation initiation factor activity"/>
    <property type="evidence" value="ECO:0007669"/>
    <property type="project" value="UniProtKB-KW"/>
</dbReference>
<dbReference type="GeneTree" id="ENSGT00390000015789"/>
<evidence type="ECO:0000256" key="1">
    <source>
        <dbReference type="ARBA" id="ARBA00005422"/>
    </source>
</evidence>
<evidence type="ECO:0000256" key="2">
    <source>
        <dbReference type="ARBA" id="ARBA00022540"/>
    </source>
</evidence>
<protein>
    <recommendedName>
        <fullName evidence="6">SUI1 domain-containing protein</fullName>
    </recommendedName>
</protein>
<keyword evidence="2" id="KW-0396">Initiation factor</keyword>
<keyword evidence="3" id="KW-0597">Phosphoprotein</keyword>
<dbReference type="GO" id="GO:0010468">
    <property type="term" value="P:regulation of gene expression"/>
    <property type="evidence" value="ECO:0007669"/>
    <property type="project" value="UniProtKB-ARBA"/>
</dbReference>
<evidence type="ECO:0000313" key="8">
    <source>
        <dbReference type="Proteomes" id="UP000472240"/>
    </source>
</evidence>
<reference evidence="7 8" key="2">
    <citation type="journal article" date="2018" name="Annu Rev Anim Biosci">
        <title>Bat Biology, Genomes, and the Bat1K Project: To Generate Chromosome-Level Genomes for All Living Bat Species.</title>
        <authorList>
            <person name="Teeling E.C."/>
            <person name="Vernes S.C."/>
            <person name="Davalos L.M."/>
            <person name="Ray D.A."/>
            <person name="Gilbert M.T.P."/>
            <person name="Myers E."/>
        </authorList>
    </citation>
    <scope>NUCLEOTIDE SEQUENCE</scope>
</reference>
<dbReference type="GO" id="GO:0080090">
    <property type="term" value="P:regulation of primary metabolic process"/>
    <property type="evidence" value="ECO:0007669"/>
    <property type="project" value="UniProtKB-ARBA"/>
</dbReference>
<dbReference type="PROSITE" id="PS50296">
    <property type="entry name" value="SUI1"/>
    <property type="match status" value="1"/>
</dbReference>
<dbReference type="InterPro" id="IPR001950">
    <property type="entry name" value="SUI1"/>
</dbReference>
<dbReference type="InterPro" id="IPR005874">
    <property type="entry name" value="SUI1_euk"/>
</dbReference>
<reference evidence="7" key="4">
    <citation type="submission" date="2025-08" db="UniProtKB">
        <authorList>
            <consortium name="Ensembl"/>
        </authorList>
    </citation>
    <scope>IDENTIFICATION</scope>
</reference>
<dbReference type="PANTHER" id="PTHR10388">
    <property type="entry name" value="EUKARYOTIC TRANSLATION INITIATION FACTOR SUI1"/>
    <property type="match status" value="1"/>
</dbReference>
<keyword evidence="8" id="KW-1185">Reference proteome</keyword>
<evidence type="ECO:0000256" key="4">
    <source>
        <dbReference type="ARBA" id="ARBA00022917"/>
    </source>
</evidence>
<dbReference type="Gene3D" id="3.30.780.10">
    <property type="entry name" value="SUI1-like domain"/>
    <property type="match status" value="1"/>
</dbReference>
<proteinExistence type="inferred from homology"/>
<organism evidence="7 8">
    <name type="scientific">Rhinolophus ferrumequinum</name>
    <name type="common">Greater horseshoe bat</name>
    <dbReference type="NCBI Taxonomy" id="59479"/>
    <lineage>
        <taxon>Eukaryota</taxon>
        <taxon>Metazoa</taxon>
        <taxon>Chordata</taxon>
        <taxon>Craniata</taxon>
        <taxon>Vertebrata</taxon>
        <taxon>Euteleostomi</taxon>
        <taxon>Mammalia</taxon>
        <taxon>Eutheria</taxon>
        <taxon>Laurasiatheria</taxon>
        <taxon>Chiroptera</taxon>
        <taxon>Yinpterochiroptera</taxon>
        <taxon>Rhinolophoidea</taxon>
        <taxon>Rhinolophidae</taxon>
        <taxon>Rhinolophinae</taxon>
        <taxon>Rhinolophus</taxon>
    </lineage>
</organism>
<dbReference type="Proteomes" id="UP000472240">
    <property type="component" value="Chromosome 20"/>
</dbReference>
<evidence type="ECO:0000256" key="3">
    <source>
        <dbReference type="ARBA" id="ARBA00022553"/>
    </source>
</evidence>
<reference evidence="8" key="3">
    <citation type="submission" date="2018-12" db="EMBL/GenBank/DDBJ databases">
        <title>G10K-VGP greater horseshoe bat female genome, primary haplotype.</title>
        <authorList>
            <person name="Teeling E."/>
            <person name="Myers G."/>
            <person name="Vernes S."/>
            <person name="Pippel M."/>
            <person name="Winkler S."/>
            <person name="Fedrigo O."/>
            <person name="Rhie A."/>
            <person name="Koren S."/>
            <person name="Phillippy A."/>
            <person name="Lewin H."/>
            <person name="Damas J."/>
            <person name="Howe K."/>
            <person name="Mountcastle J."/>
            <person name="Jarvis E.D."/>
        </authorList>
    </citation>
    <scope>NUCLEOTIDE SEQUENCE [LARGE SCALE GENOMIC DNA]</scope>
</reference>
<evidence type="ECO:0000259" key="6">
    <source>
        <dbReference type="PROSITE" id="PS50296"/>
    </source>
</evidence>
<dbReference type="CDD" id="cd11566">
    <property type="entry name" value="eIF1_SUI1"/>
    <property type="match status" value="1"/>
</dbReference>
<reference evidence="7 8" key="1">
    <citation type="journal article" date="2015" name="Annu Rev Anim Biosci">
        <title>The Genome 10K Project: a way forward.</title>
        <authorList>
            <person name="Koepfli K.P."/>
            <person name="Paten B."/>
            <person name="O'Brien S.J."/>
            <person name="Koepfli K.P."/>
            <person name="Paten B."/>
            <person name="Antunes A."/>
            <person name="Belov K."/>
            <person name="Bustamante C."/>
            <person name="Castoe T.A."/>
            <person name="Clawson H."/>
            <person name="Crawford A.J."/>
            <person name="Diekhans M."/>
            <person name="Distel D."/>
            <person name="Durbin R."/>
            <person name="Earl D."/>
            <person name="Fujita M.K."/>
            <person name="Gamble T."/>
            <person name="Georges A."/>
            <person name="Gemmell N."/>
            <person name="Gilbert M.T."/>
            <person name="Graves J.M."/>
            <person name="Green R.E."/>
            <person name="Hickey G."/>
            <person name="Jarvis E.D."/>
            <person name="Johnson W."/>
            <person name="Komissarov A."/>
            <person name="Korf I."/>
            <person name="Kuhn R."/>
            <person name="Larkin D.M."/>
            <person name="Lewin H."/>
            <person name="Lopez J.V."/>
            <person name="Ma J."/>
            <person name="Marques-Bonet T."/>
            <person name="Miller W."/>
            <person name="Murphy R."/>
            <person name="Pevzner P."/>
            <person name="Shapiro B."/>
            <person name="Steiner C."/>
            <person name="Tamazian G."/>
            <person name="Venkatesh B."/>
            <person name="Wang J."/>
            <person name="Wayne R."/>
            <person name="Wiley E."/>
            <person name="Yang H."/>
            <person name="Zhang G."/>
            <person name="Haussler D."/>
            <person name="Ryder O."/>
            <person name="O'Brien S.J."/>
        </authorList>
    </citation>
    <scope>NUCLEOTIDE SEQUENCE</scope>
</reference>
<dbReference type="AlphaFoldDB" id="A0A671FNB2"/>
<evidence type="ECO:0000313" key="7">
    <source>
        <dbReference type="Ensembl" id="ENSRFEP00010027192.1"/>
    </source>
</evidence>
<evidence type="ECO:0000256" key="5">
    <source>
        <dbReference type="ARBA" id="ARBA00022990"/>
    </source>
</evidence>
<sequence length="117" mass="13188">MSTIQNLHSFHPFAEANKGDGLFPAGTEDYIHIIQQKNSRKIFTTVQGTLDDYNKKIPVKAVTKIFSCHGTVIEHTEYGEVIQHQGDQPKNICQLLRETGLAKDDQLKFKNLTACVM</sequence>
<feature type="domain" description="SUI1" evidence="6">
    <location>
        <begin position="34"/>
        <end position="100"/>
    </location>
</feature>
<dbReference type="Pfam" id="PF01253">
    <property type="entry name" value="SUI1"/>
    <property type="match status" value="1"/>
</dbReference>
<name>A0A671FNB2_RHIFE</name>
<accession>A0A671FNB2</accession>
<comment type="similarity">
    <text evidence="1">Belongs to the SUI1 family.</text>
</comment>
<keyword evidence="5" id="KW-0007">Acetylation</keyword>
<dbReference type="FunFam" id="3.30.780.10:FF:000003">
    <property type="entry name" value="Eukaryotic translation initiation factor 1b"/>
    <property type="match status" value="1"/>
</dbReference>
<dbReference type="Ensembl" id="ENSRFET00010029540.1">
    <property type="protein sequence ID" value="ENSRFEP00010027192.1"/>
    <property type="gene ID" value="ENSRFEG00010018095.1"/>
</dbReference>
<reference evidence="7" key="5">
    <citation type="submission" date="2025-09" db="UniProtKB">
        <authorList>
            <consortium name="Ensembl"/>
        </authorList>
    </citation>
    <scope>IDENTIFICATION</scope>
</reference>
<dbReference type="InterPro" id="IPR036877">
    <property type="entry name" value="SUI1_dom_sf"/>
</dbReference>
<dbReference type="InParanoid" id="A0A671FNB2"/>